<organism evidence="1 2">
    <name type="scientific">Hydnomerulius pinastri MD-312</name>
    <dbReference type="NCBI Taxonomy" id="994086"/>
    <lineage>
        <taxon>Eukaryota</taxon>
        <taxon>Fungi</taxon>
        <taxon>Dikarya</taxon>
        <taxon>Basidiomycota</taxon>
        <taxon>Agaricomycotina</taxon>
        <taxon>Agaricomycetes</taxon>
        <taxon>Agaricomycetidae</taxon>
        <taxon>Boletales</taxon>
        <taxon>Boletales incertae sedis</taxon>
        <taxon>Leucogyrophana</taxon>
    </lineage>
</organism>
<evidence type="ECO:0000313" key="1">
    <source>
        <dbReference type="EMBL" id="KIJ63469.1"/>
    </source>
</evidence>
<dbReference type="EMBL" id="KN839850">
    <property type="protein sequence ID" value="KIJ63469.1"/>
    <property type="molecule type" value="Genomic_DNA"/>
</dbReference>
<keyword evidence="2" id="KW-1185">Reference proteome</keyword>
<dbReference type="SUPFAM" id="SSF52047">
    <property type="entry name" value="RNI-like"/>
    <property type="match status" value="1"/>
</dbReference>
<protein>
    <submittedName>
        <fullName evidence="1">Unplaced genomic scaffold scaffold_16, whole genome shotgun sequence</fullName>
    </submittedName>
</protein>
<sequence>MTRPVSKPAADSQATTLSSSVSVQDLPNELLLLIFKLLHKPSRKNRVGQLSPSMFPFAQAKVCERWRAVLANSSIFWTYIPIAVDRDFTPALTIDDYFCWSREQPVQVFVGRHAGTYKQDDPDEKARVAAVMPHISQHLHRISILDFALIRRSSFPDLHSWLSGEADILERMEVHCRIEGENKASVITPYEDEPDLYFSFPRLQSLSLDGRNFNRACIFRSDWLEHAPKLRTITLTSFQPSSPSEELSVRDTLRALSKAKGLARLNVHGVSFLDSNPRRLLPSLPGCSLELHDLRGNATASFLQAVEGQYIESLVLRRCSLLGVTSFFACGLLLEDISEEWDLDRPFRDITTAELVVVDCPGFNDSVLDLLADAGLTNDAFMSKSLWIVYITGCTNFSVRSLYRMVHARRLAAEQNPGWDGTEYSLFLMGESDGMTAISVLTVENGPPISDSYRRRFEQLVASFHWTVAGESESS</sequence>
<dbReference type="Gene3D" id="3.80.10.10">
    <property type="entry name" value="Ribonuclease Inhibitor"/>
    <property type="match status" value="1"/>
</dbReference>
<dbReference type="HOGENOM" id="CLU_027732_1_0_1"/>
<evidence type="ECO:0000313" key="2">
    <source>
        <dbReference type="Proteomes" id="UP000053820"/>
    </source>
</evidence>
<proteinExistence type="predicted"/>
<dbReference type="Gene3D" id="1.20.1280.50">
    <property type="match status" value="1"/>
</dbReference>
<dbReference type="OrthoDB" id="3001771at2759"/>
<dbReference type="Proteomes" id="UP000053820">
    <property type="component" value="Unassembled WGS sequence"/>
</dbReference>
<dbReference type="AlphaFoldDB" id="A0A0C9VD05"/>
<gene>
    <name evidence="1" type="ORF">HYDPIDRAFT_168323</name>
</gene>
<name>A0A0C9VD05_9AGAM</name>
<reference evidence="1 2" key="1">
    <citation type="submission" date="2014-04" db="EMBL/GenBank/DDBJ databases">
        <title>Evolutionary Origins and Diversification of the Mycorrhizal Mutualists.</title>
        <authorList>
            <consortium name="DOE Joint Genome Institute"/>
            <consortium name="Mycorrhizal Genomics Consortium"/>
            <person name="Kohler A."/>
            <person name="Kuo A."/>
            <person name="Nagy L.G."/>
            <person name="Floudas D."/>
            <person name="Copeland A."/>
            <person name="Barry K.W."/>
            <person name="Cichocki N."/>
            <person name="Veneault-Fourrey C."/>
            <person name="LaButti K."/>
            <person name="Lindquist E.A."/>
            <person name="Lipzen A."/>
            <person name="Lundell T."/>
            <person name="Morin E."/>
            <person name="Murat C."/>
            <person name="Riley R."/>
            <person name="Ohm R."/>
            <person name="Sun H."/>
            <person name="Tunlid A."/>
            <person name="Henrissat B."/>
            <person name="Grigoriev I.V."/>
            <person name="Hibbett D.S."/>
            <person name="Martin F."/>
        </authorList>
    </citation>
    <scope>NUCLEOTIDE SEQUENCE [LARGE SCALE GENOMIC DNA]</scope>
    <source>
        <strain evidence="1 2">MD-312</strain>
    </source>
</reference>
<accession>A0A0C9VD05</accession>
<dbReference type="InterPro" id="IPR032675">
    <property type="entry name" value="LRR_dom_sf"/>
</dbReference>